<feature type="compositionally biased region" description="Basic and acidic residues" evidence="1">
    <location>
        <begin position="82"/>
        <end position="102"/>
    </location>
</feature>
<feature type="compositionally biased region" description="Basic and acidic residues" evidence="1">
    <location>
        <begin position="118"/>
        <end position="131"/>
    </location>
</feature>
<feature type="region of interest" description="Disordered" evidence="1">
    <location>
        <begin position="118"/>
        <end position="160"/>
    </location>
</feature>
<organism evidence="3 4">
    <name type="scientific">Stephania cephalantha</name>
    <dbReference type="NCBI Taxonomy" id="152367"/>
    <lineage>
        <taxon>Eukaryota</taxon>
        <taxon>Viridiplantae</taxon>
        <taxon>Streptophyta</taxon>
        <taxon>Embryophyta</taxon>
        <taxon>Tracheophyta</taxon>
        <taxon>Spermatophyta</taxon>
        <taxon>Magnoliopsida</taxon>
        <taxon>Ranunculales</taxon>
        <taxon>Menispermaceae</taxon>
        <taxon>Menispermoideae</taxon>
        <taxon>Cissampelideae</taxon>
        <taxon>Stephania</taxon>
    </lineage>
</organism>
<name>A0AAP0IA89_9MAGN</name>
<evidence type="ECO:0000313" key="4">
    <source>
        <dbReference type="Proteomes" id="UP001419268"/>
    </source>
</evidence>
<accession>A0AAP0IA89</accession>
<gene>
    <name evidence="3" type="ORF">Scep_018912</name>
</gene>
<feature type="compositionally biased region" description="Acidic residues" evidence="1">
    <location>
        <begin position="43"/>
        <end position="52"/>
    </location>
</feature>
<keyword evidence="4" id="KW-1185">Reference proteome</keyword>
<feature type="region of interest" description="Disordered" evidence="1">
    <location>
        <begin position="21"/>
        <end position="102"/>
    </location>
</feature>
<dbReference type="AlphaFoldDB" id="A0AAP0IA89"/>
<comment type="caution">
    <text evidence="3">The sequence shown here is derived from an EMBL/GenBank/DDBJ whole genome shotgun (WGS) entry which is preliminary data.</text>
</comment>
<reference evidence="3 4" key="1">
    <citation type="submission" date="2024-01" db="EMBL/GenBank/DDBJ databases">
        <title>Genome assemblies of Stephania.</title>
        <authorList>
            <person name="Yang L."/>
        </authorList>
    </citation>
    <scope>NUCLEOTIDE SEQUENCE [LARGE SCALE GENOMIC DNA]</scope>
    <source>
        <strain evidence="3">JXDWG</strain>
        <tissue evidence="3">Leaf</tissue>
    </source>
</reference>
<feature type="chain" id="PRO_5042905460" evidence="2">
    <location>
        <begin position="18"/>
        <end position="239"/>
    </location>
</feature>
<dbReference type="EMBL" id="JBBNAG010000008">
    <property type="protein sequence ID" value="KAK9111393.1"/>
    <property type="molecule type" value="Genomic_DNA"/>
</dbReference>
<feature type="compositionally biased region" description="Acidic residues" evidence="1">
    <location>
        <begin position="21"/>
        <end position="35"/>
    </location>
</feature>
<feature type="signal peptide" evidence="2">
    <location>
        <begin position="1"/>
        <end position="17"/>
    </location>
</feature>
<proteinExistence type="predicted"/>
<sequence>MRLRLSLLWRLSLLVEAGHDVDEDDEDNEDNEELVDQSMGTNEDSDDEDFEPSEGHHLVDDMEDSEGGSDNMEEDPEIPHGFAEHAPAKENQDQTGDDESRRRQEDALLAELEVVHAEGETKTSSAMDDHPTTPVHEPVQSDHQPNDEQNGDETSEGHVAAGGTTEHALGEMMRMVHEATAHAVQEMKNEVQGSIVAIQAGTEQLDVKANLQREMMQLRALVEELKAHMTGAGGVSPSK</sequence>
<evidence type="ECO:0000256" key="1">
    <source>
        <dbReference type="SAM" id="MobiDB-lite"/>
    </source>
</evidence>
<keyword evidence="2" id="KW-0732">Signal</keyword>
<protein>
    <submittedName>
        <fullName evidence="3">Uncharacterized protein</fullName>
    </submittedName>
</protein>
<dbReference type="Proteomes" id="UP001419268">
    <property type="component" value="Unassembled WGS sequence"/>
</dbReference>
<evidence type="ECO:0000313" key="3">
    <source>
        <dbReference type="EMBL" id="KAK9111393.1"/>
    </source>
</evidence>
<feature type="compositionally biased region" description="Acidic residues" evidence="1">
    <location>
        <begin position="61"/>
        <end position="76"/>
    </location>
</feature>
<evidence type="ECO:0000256" key="2">
    <source>
        <dbReference type="SAM" id="SignalP"/>
    </source>
</evidence>